<evidence type="ECO:0000313" key="1">
    <source>
        <dbReference type="EMBL" id="KAL1582872.1"/>
    </source>
</evidence>
<evidence type="ECO:0000313" key="2">
    <source>
        <dbReference type="Proteomes" id="UP000803884"/>
    </source>
</evidence>
<comment type="caution">
    <text evidence="1">The sequence shown here is derived from an EMBL/GenBank/DDBJ whole genome shotgun (WGS) entry which is preliminary data.</text>
</comment>
<sequence length="208" mass="22851">MAPYLNGDIVDPSEGKTDPAYPITFQGLDKYCVYHSHGQDGLSNSLRAKIDLPAGHLIGYITNHTPLKKPAWSSVQTGPNSHIELNSPMLYINHSCAPNVEFRMVSPDAQGNYPSTDSYAVREGQPAPTPGEFGIAGELRVAGNRDLKAGEDLSFFYPSTEWDMGKPFQCLCDAPKDVCLGKIQGAKHVDRQVLGKYYVNPHIQDMLK</sequence>
<evidence type="ECO:0008006" key="3">
    <source>
        <dbReference type="Google" id="ProtNLM"/>
    </source>
</evidence>
<keyword evidence="2" id="KW-1185">Reference proteome</keyword>
<reference evidence="1 2" key="1">
    <citation type="journal article" date="2020" name="Microbiol. Resour. Announc.">
        <title>Draft Genome Sequence of a Cladosporium Species Isolated from the Mesophotic Ascidian Didemnum maculosum.</title>
        <authorList>
            <person name="Gioti A."/>
            <person name="Siaperas R."/>
            <person name="Nikolaivits E."/>
            <person name="Le Goff G."/>
            <person name="Ouazzani J."/>
            <person name="Kotoulas G."/>
            <person name="Topakas E."/>
        </authorList>
    </citation>
    <scope>NUCLEOTIDE SEQUENCE [LARGE SCALE GENOMIC DNA]</scope>
    <source>
        <strain evidence="1 2">TM138-S3</strain>
    </source>
</reference>
<dbReference type="Proteomes" id="UP000803884">
    <property type="component" value="Unassembled WGS sequence"/>
</dbReference>
<organism evidence="1 2">
    <name type="scientific">Cladosporium halotolerans</name>
    <dbReference type="NCBI Taxonomy" id="1052096"/>
    <lineage>
        <taxon>Eukaryota</taxon>
        <taxon>Fungi</taxon>
        <taxon>Dikarya</taxon>
        <taxon>Ascomycota</taxon>
        <taxon>Pezizomycotina</taxon>
        <taxon>Dothideomycetes</taxon>
        <taxon>Dothideomycetidae</taxon>
        <taxon>Cladosporiales</taxon>
        <taxon>Cladosporiaceae</taxon>
        <taxon>Cladosporium</taxon>
    </lineage>
</organism>
<dbReference type="PANTHER" id="PTHR12350:SF19">
    <property type="entry name" value="SET DOMAIN-CONTAINING PROTEIN"/>
    <property type="match status" value="1"/>
</dbReference>
<proteinExistence type="predicted"/>
<dbReference type="InterPro" id="IPR046341">
    <property type="entry name" value="SET_dom_sf"/>
</dbReference>
<name>A0AB34KFM1_9PEZI</name>
<dbReference type="Gene3D" id="2.170.270.10">
    <property type="entry name" value="SET domain"/>
    <property type="match status" value="1"/>
</dbReference>
<dbReference type="AlphaFoldDB" id="A0AB34KFM1"/>
<dbReference type="GeneID" id="96009833"/>
<dbReference type="InterPro" id="IPR053201">
    <property type="entry name" value="Flavunoidine_N-MTase"/>
</dbReference>
<dbReference type="EMBL" id="JAAQHG020000042">
    <property type="protein sequence ID" value="KAL1582872.1"/>
    <property type="molecule type" value="Genomic_DNA"/>
</dbReference>
<dbReference type="RefSeq" id="XP_069225979.1">
    <property type="nucleotide sequence ID" value="XM_069376995.1"/>
</dbReference>
<dbReference type="PANTHER" id="PTHR12350">
    <property type="entry name" value="HISTONE-LYSINE N-METHYLTRANSFERASE-RELATED"/>
    <property type="match status" value="1"/>
</dbReference>
<dbReference type="SUPFAM" id="SSF82199">
    <property type="entry name" value="SET domain"/>
    <property type="match status" value="1"/>
</dbReference>
<protein>
    <recommendedName>
        <fullName evidence="3">SET domain-containing protein</fullName>
    </recommendedName>
</protein>
<accession>A0AB34KFM1</accession>
<gene>
    <name evidence="1" type="ORF">WHR41_08391</name>
</gene>